<dbReference type="Proteomes" id="UP000273154">
    <property type="component" value="Chromosome"/>
</dbReference>
<evidence type="ECO:0000256" key="3">
    <source>
        <dbReference type="ARBA" id="ARBA00022692"/>
    </source>
</evidence>
<keyword evidence="8" id="KW-1185">Reference proteome</keyword>
<name>A0A3G9K7W7_9ACTN</name>
<evidence type="ECO:0000256" key="4">
    <source>
        <dbReference type="ARBA" id="ARBA00022989"/>
    </source>
</evidence>
<evidence type="ECO:0000256" key="6">
    <source>
        <dbReference type="SAM" id="Phobius"/>
    </source>
</evidence>
<evidence type="ECO:0000256" key="1">
    <source>
        <dbReference type="ARBA" id="ARBA00004651"/>
    </source>
</evidence>
<evidence type="ECO:0000313" key="8">
    <source>
        <dbReference type="Proteomes" id="UP000273154"/>
    </source>
</evidence>
<dbReference type="OrthoDB" id="3246647at2"/>
<dbReference type="EMBL" id="AP019367">
    <property type="protein sequence ID" value="BBH50624.1"/>
    <property type="molecule type" value="Genomic_DNA"/>
</dbReference>
<protein>
    <submittedName>
        <fullName evidence="7">Exopolysaccharide biosynthesis protein</fullName>
    </submittedName>
</protein>
<reference evidence="8" key="1">
    <citation type="submission" date="2018-11" db="EMBL/GenBank/DDBJ databases">
        <title>Comparative genomics of Parolsenella catena and Libanicoccus massiliensis: Reclassification of Libanicoccus massiliensis as Parolsenella massiliensis comb. nov.</title>
        <authorList>
            <person name="Sakamoto M."/>
            <person name="Ikeyama N."/>
            <person name="Murakami T."/>
            <person name="Mori H."/>
            <person name="Yuki M."/>
            <person name="Ohkuma M."/>
        </authorList>
    </citation>
    <scope>NUCLEOTIDE SEQUENCE [LARGE SCALE GENOMIC DNA]</scope>
    <source>
        <strain evidence="8">JCM 31932</strain>
    </source>
</reference>
<feature type="transmembrane region" description="Helical" evidence="6">
    <location>
        <begin position="292"/>
        <end position="315"/>
    </location>
</feature>
<feature type="transmembrane region" description="Helical" evidence="6">
    <location>
        <begin position="142"/>
        <end position="162"/>
    </location>
</feature>
<keyword evidence="4 6" id="KW-1133">Transmembrane helix</keyword>
<dbReference type="GO" id="GO:0005886">
    <property type="term" value="C:plasma membrane"/>
    <property type="evidence" value="ECO:0007669"/>
    <property type="project" value="UniProtKB-SubCell"/>
</dbReference>
<dbReference type="InterPro" id="IPR050833">
    <property type="entry name" value="Poly_Biosynth_Transport"/>
</dbReference>
<dbReference type="AlphaFoldDB" id="A0A3G9K7W7"/>
<evidence type="ECO:0000256" key="2">
    <source>
        <dbReference type="ARBA" id="ARBA00022475"/>
    </source>
</evidence>
<feature type="transmembrane region" description="Helical" evidence="6">
    <location>
        <begin position="168"/>
        <end position="186"/>
    </location>
</feature>
<proteinExistence type="predicted"/>
<keyword evidence="5 6" id="KW-0472">Membrane</keyword>
<feature type="transmembrane region" description="Helical" evidence="6">
    <location>
        <begin position="327"/>
        <end position="348"/>
    </location>
</feature>
<keyword evidence="2" id="KW-1003">Cell membrane</keyword>
<comment type="subcellular location">
    <subcellularLocation>
        <location evidence="1">Cell membrane</location>
        <topology evidence="1">Multi-pass membrane protein</topology>
    </subcellularLocation>
</comment>
<accession>A0A3G9K7W7</accession>
<dbReference type="GeneID" id="88849345"/>
<feature type="transmembrane region" description="Helical" evidence="6">
    <location>
        <begin position="244"/>
        <end position="264"/>
    </location>
</feature>
<gene>
    <name evidence="7" type="ORF">Pcatena_12110</name>
</gene>
<sequence>MARTEDASQIRQNYIWNTLGSLANALASVMLLMVATRCLGAGGAGVFSLAYALGQQFQIVGAFEMRPYQATDVRGRYSFSVYLGSRILTTSIMVFAIVAYGFAMYGIGRDLLILTCVCGLRILDVAEDVFQGALQRVGRLDIAGKALFLRVVVTTVVFCAGLVATHDIVMSCLFSFVVSLPVLYALNVKRATAWVKPTPSFEMADIKSLIFACAPLFAGSFLQSDLTNVPRLAIHNVLSTDMQTIYSALFMPALVINLLSGFLFKPMLTTMAESWEEHEHCGFASIICRCEALVASATVVCCAGAFVVGIPVLSFLYGIDLSGYRPFLIVIMIGGGLNAANIVMYYALVTMRRQRVIMGAYVLADLVSRFISSRIVCTFGMTGAAYAYALSMLVIFSIYAVDVLRGISGITSRHSDEG</sequence>
<dbReference type="RefSeq" id="WP_126422587.1">
    <property type="nucleotide sequence ID" value="NZ_AP019367.1"/>
</dbReference>
<evidence type="ECO:0000256" key="5">
    <source>
        <dbReference type="ARBA" id="ARBA00023136"/>
    </source>
</evidence>
<feature type="transmembrane region" description="Helical" evidence="6">
    <location>
        <begin position="14"/>
        <end position="35"/>
    </location>
</feature>
<dbReference type="PANTHER" id="PTHR30250:SF11">
    <property type="entry name" value="O-ANTIGEN TRANSPORTER-RELATED"/>
    <property type="match status" value="1"/>
</dbReference>
<evidence type="ECO:0000313" key="7">
    <source>
        <dbReference type="EMBL" id="BBH50624.1"/>
    </source>
</evidence>
<feature type="transmembrane region" description="Helical" evidence="6">
    <location>
        <begin position="206"/>
        <end position="224"/>
    </location>
</feature>
<keyword evidence="3 6" id="KW-0812">Transmembrane</keyword>
<dbReference type="PANTHER" id="PTHR30250">
    <property type="entry name" value="PST FAMILY PREDICTED COLANIC ACID TRANSPORTER"/>
    <property type="match status" value="1"/>
</dbReference>
<feature type="transmembrane region" description="Helical" evidence="6">
    <location>
        <begin position="83"/>
        <end position="105"/>
    </location>
</feature>
<feature type="transmembrane region" description="Helical" evidence="6">
    <location>
        <begin position="387"/>
        <end position="404"/>
    </location>
</feature>
<organism evidence="7 8">
    <name type="scientific">Parolsenella catena</name>
    <dbReference type="NCBI Taxonomy" id="2003188"/>
    <lineage>
        <taxon>Bacteria</taxon>
        <taxon>Bacillati</taxon>
        <taxon>Actinomycetota</taxon>
        <taxon>Coriobacteriia</taxon>
        <taxon>Coriobacteriales</taxon>
        <taxon>Atopobiaceae</taxon>
        <taxon>Parolsenella</taxon>
    </lineage>
</organism>
<dbReference type="KEGG" id="pcat:Pcatena_12110"/>